<evidence type="ECO:0000313" key="3">
    <source>
        <dbReference type="EMBL" id="CAE7942249.1"/>
    </source>
</evidence>
<keyword evidence="2" id="KW-0812">Transmembrane</keyword>
<feature type="compositionally biased region" description="Low complexity" evidence="1">
    <location>
        <begin position="1317"/>
        <end position="1336"/>
    </location>
</feature>
<feature type="region of interest" description="Disordered" evidence="1">
    <location>
        <begin position="1310"/>
        <end position="1348"/>
    </location>
</feature>
<feature type="region of interest" description="Disordered" evidence="1">
    <location>
        <begin position="1245"/>
        <end position="1287"/>
    </location>
</feature>
<keyword evidence="2" id="KW-0472">Membrane</keyword>
<sequence>MAFAVAQLPVLFFVLVTTGGLDMIRKLPKWLWRCCKCLCCIQRPRKEVDSKLTQLQNQYRMQIAKSAAAVGLLLSAAYRFYQVAGDTFMERIQRDVVLVTWEVILLAVTGLIASGRMTWRFMNFAYFLLMLLLSISLLPGMIGGRHLVMAISMTWLLRCSIVPLTNSVRLVVFSNLVCHLCMHVATEWTRDRNTPEMGPRGPRADFYVRFVDNSLAIDTALSLLSCLISTWLEHTTCSIVEKSLETAMLKNEAKACESLLATFCDAHLFLDSALRLVKDMPNLASMLFRASNNAGTDFMQCLATQEDRARFIEAVNRPDTERLFLAQAMHLALRDGYGNTIPVECFHVKTVDAHDQIRHLVGLREAGCELGLRHKLECEVTEMWEHFSSFSQITAHQSQHQHRSADRERSRSRSRGKGLEEQSNFQVINWPQLFQDAVGVVASACSGTGAPSFALRQIISSRNFEAATRDFFMMNNDVTCLAGGVTATIAGVIQSDWLAILENVDGCLRRVHGQLSRDETFQERATVVEREQNPAQANAATLMDRVGRWTLCSCQGTSDCLGGAAADDLLAKIPMRVVINCLVRMAHASSTSLFRQRLEAGIASLVKSAQRIPAFSLPQTTRDAVARNAKKLKLFGTILTEEERDLILSMLNADWAETTADEGLVHVCTADCCASDEDFERRMTSALRAAFGGGFEVPLLYRWKGFEPAAEFAARGVGIHGLFLSLWRFCRSDAGDIALEDATVLDEDAPDSNPAFKQQIRMSKVQQILADSGAGKTAIAEYLQLLESPATADNWFADLGVSKHVLLAWVLADGVSETVRRKRMQRLKIMLEDVVVAIPSTSVQVERQHANIQLDSAANKKTPQRAGGVQANSYVTTTLLAHRKVRSCLESEKFGVAKARIRRTMKSRCASTSFFGLPKKGKAKITPEGTVKGRNGLLKGLLSGPHSVPLCRRVSAYNVFQQECRYLVRMMNSVQISDQNEIGSMIGSRCDSVKVGSLEHRQFTQMLSAEWARMTPQKKQEYQVRANDIQLERDRLRSQALQHQNSAAEAAATGTGLRESQIKRLNGARLDSTLQQVSAHKCWQQELGIWDHNAALRGSLVKIPAERAGMDALRAEYDKLFGYDAQVLANPTSTPTFLRACATTEAGTCVKDEHYDQFVALVGQFDAGLGKLGGSPLLIKFEVRIYNDLVLDDDVDSVLELPSCLVAEFGIGFKEADDAAAARRATSSTAVSKLPFGMSALVEPKRRVRKPQQTADDDQEQECDKTESSVKKRKLQPSADPDKAWPTVLSPEAQEELDRALAADLAAQRDDLEEQQPADALVSVPASSSDAPASAVGLPACSSDTPASAAGLSQSQSSYFQKQLGICELAIVKRKGVKCFHCEDHIDKGEYRFGLAYSKSKPHRSIHMHCLAQLREEFVSNSIGFLEQRVTSGRLPRVEHDICQDALRTLRDLQPDP</sequence>
<feature type="transmembrane region" description="Helical" evidence="2">
    <location>
        <begin position="96"/>
        <end position="113"/>
    </location>
</feature>
<keyword evidence="4" id="KW-1185">Reference proteome</keyword>
<evidence type="ECO:0000256" key="1">
    <source>
        <dbReference type="SAM" id="MobiDB-lite"/>
    </source>
</evidence>
<dbReference type="OrthoDB" id="432111at2759"/>
<dbReference type="Gene3D" id="1.10.30.10">
    <property type="entry name" value="High mobility group box domain"/>
    <property type="match status" value="1"/>
</dbReference>
<dbReference type="EMBL" id="CAJNJA010096086">
    <property type="protein sequence ID" value="CAE7942249.1"/>
    <property type="molecule type" value="Genomic_DNA"/>
</dbReference>
<feature type="transmembrane region" description="Helical" evidence="2">
    <location>
        <begin position="63"/>
        <end position="81"/>
    </location>
</feature>
<feature type="transmembrane region" description="Helical" evidence="2">
    <location>
        <begin position="125"/>
        <end position="148"/>
    </location>
</feature>
<reference evidence="3" key="1">
    <citation type="submission" date="2021-02" db="EMBL/GenBank/DDBJ databases">
        <authorList>
            <person name="Dougan E. K."/>
            <person name="Rhodes N."/>
            <person name="Thang M."/>
            <person name="Chan C."/>
        </authorList>
    </citation>
    <scope>NUCLEOTIDE SEQUENCE</scope>
</reference>
<dbReference type="CDD" id="cd00084">
    <property type="entry name" value="HMG-box_SF"/>
    <property type="match status" value="1"/>
</dbReference>
<comment type="caution">
    <text evidence="3">The sequence shown here is derived from an EMBL/GenBank/DDBJ whole genome shotgun (WGS) entry which is preliminary data.</text>
</comment>
<dbReference type="Proteomes" id="UP000601435">
    <property type="component" value="Unassembled WGS sequence"/>
</dbReference>
<evidence type="ECO:0000313" key="4">
    <source>
        <dbReference type="Proteomes" id="UP000601435"/>
    </source>
</evidence>
<feature type="transmembrane region" description="Helical" evidence="2">
    <location>
        <begin position="6"/>
        <end position="24"/>
    </location>
</feature>
<accession>A0A813CEQ8</accession>
<organism evidence="3 4">
    <name type="scientific">Symbiodinium necroappetens</name>
    <dbReference type="NCBI Taxonomy" id="1628268"/>
    <lineage>
        <taxon>Eukaryota</taxon>
        <taxon>Sar</taxon>
        <taxon>Alveolata</taxon>
        <taxon>Dinophyceae</taxon>
        <taxon>Suessiales</taxon>
        <taxon>Symbiodiniaceae</taxon>
        <taxon>Symbiodinium</taxon>
    </lineage>
</organism>
<protein>
    <submittedName>
        <fullName evidence="3">Uncharacterized protein</fullName>
    </submittedName>
</protein>
<proteinExistence type="predicted"/>
<keyword evidence="2" id="KW-1133">Transmembrane helix</keyword>
<name>A0A813CEQ8_9DINO</name>
<feature type="region of interest" description="Disordered" evidence="1">
    <location>
        <begin position="395"/>
        <end position="420"/>
    </location>
</feature>
<dbReference type="InterPro" id="IPR036910">
    <property type="entry name" value="HMG_box_dom_sf"/>
</dbReference>
<evidence type="ECO:0000256" key="2">
    <source>
        <dbReference type="SAM" id="Phobius"/>
    </source>
</evidence>
<gene>
    <name evidence="3" type="ORF">SNEC2469_LOCUS34585</name>
</gene>